<feature type="domain" description="Glycosyl transferase family 51" evidence="13">
    <location>
        <begin position="65"/>
        <end position="229"/>
    </location>
</feature>
<dbReference type="PANTHER" id="PTHR32282">
    <property type="entry name" value="BINDING PROTEIN TRANSPEPTIDASE, PUTATIVE-RELATED"/>
    <property type="match status" value="1"/>
</dbReference>
<dbReference type="UniPathway" id="UPA00219"/>
<dbReference type="OrthoDB" id="9766909at2"/>
<protein>
    <recommendedName>
        <fullName evidence="10">peptidoglycan glycosyltransferase</fullName>
        <ecNumber evidence="10">2.4.99.28</ecNumber>
    </recommendedName>
</protein>
<sequence>MPALLRGRRWARGLLGLAGGIVALAGALLALDRALPPDLSRLEAVGRVVVDREGRVLSALPAPGGVWRLPVSAEEVPRALVDLLVAAEDRRFRWHPGVDPLAVARAALGGLRAGRVVSGASTISMQAARLLEPRPRTLRSKAIEAARAVQLEWRLGKAGVLRAWLTLAPMGGNLEGVRAGSLAWFGRPVERVGVAEAALLVAVPRRPEALRPDRHPAAALAARDAVLRRRGAAALPVAEREAARAEAGRAGDGAVPWARRAMPGLAPHLAREVAGGPMAGASAGVVRTSLDAGLQRGVEGVAAAVLAGLPARGSVAVVVADLRTREVRALVGGDWLAEGRAGAMDLTRAVRSPGSALKPLLYAMAFDRGLAAPGTVMEDLPRHFGDWAPENYARGFSGRVTAAEALRGSLNLPAVALMEALGPLRFASALKALGAVPRLPPGTGPALPLALGGVGITLRELVGVTAAIGDRGRAGALRVLPAGPGGEGAAPVLRAGAAEAVAGILVQGFPGGGPAGVAWKTGTSWGGRDAWAVGFDARHVAGVWVGRPDGTAIPGATGRGTALPVLARVFALLPPAPRPGEAGERAVARAGVVDGLRLLFPPAGAVIGEGAVTIRAVGGQRPLVFLVDGVPVAAGGARREAGWVPPGPGFYRVTVVDAAGAAASAPVRVGGVPGVE</sequence>
<keyword evidence="4" id="KW-0121">Carboxypeptidase</keyword>
<evidence type="ECO:0000259" key="12">
    <source>
        <dbReference type="Pfam" id="PF00905"/>
    </source>
</evidence>
<dbReference type="NCBIfam" id="TIGR02073">
    <property type="entry name" value="PBP_1c"/>
    <property type="match status" value="1"/>
</dbReference>
<comment type="similarity">
    <text evidence="2">In the C-terminal section; belongs to the transpeptidase family.</text>
</comment>
<keyword evidence="16" id="KW-1185">Reference proteome</keyword>
<dbReference type="Gene3D" id="3.40.710.10">
    <property type="entry name" value="DD-peptidase/beta-lactamase superfamily"/>
    <property type="match status" value="2"/>
</dbReference>
<dbReference type="GO" id="GO:0030288">
    <property type="term" value="C:outer membrane-bounded periplasmic space"/>
    <property type="evidence" value="ECO:0007669"/>
    <property type="project" value="TreeGrafter"/>
</dbReference>
<dbReference type="Proteomes" id="UP000317078">
    <property type="component" value="Unassembled WGS sequence"/>
</dbReference>
<dbReference type="GO" id="GO:0008955">
    <property type="term" value="F:peptidoglycan glycosyltransferase activity"/>
    <property type="evidence" value="ECO:0007669"/>
    <property type="project" value="UniProtKB-EC"/>
</dbReference>
<dbReference type="InterPro" id="IPR012338">
    <property type="entry name" value="Beta-lactam/transpept-like"/>
</dbReference>
<dbReference type="GO" id="GO:0008658">
    <property type="term" value="F:penicillin binding"/>
    <property type="evidence" value="ECO:0007669"/>
    <property type="project" value="InterPro"/>
</dbReference>
<name>A0A502FC96_9PROT</name>
<keyword evidence="8" id="KW-0378">Hydrolase</keyword>
<evidence type="ECO:0000256" key="10">
    <source>
        <dbReference type="ARBA" id="ARBA00044770"/>
    </source>
</evidence>
<keyword evidence="9" id="KW-0511">Multifunctional enzyme</keyword>
<dbReference type="InterPro" id="IPR023346">
    <property type="entry name" value="Lysozyme-like_dom_sf"/>
</dbReference>
<dbReference type="GO" id="GO:0004180">
    <property type="term" value="F:carboxypeptidase activity"/>
    <property type="evidence" value="ECO:0007669"/>
    <property type="project" value="UniProtKB-KW"/>
</dbReference>
<comment type="pathway">
    <text evidence="1">Cell wall biogenesis; peptidoglycan biosynthesis.</text>
</comment>
<dbReference type="PANTHER" id="PTHR32282:SF15">
    <property type="entry name" value="PENICILLIN-BINDING PROTEIN 1C"/>
    <property type="match status" value="1"/>
</dbReference>
<dbReference type="Gene3D" id="1.10.3810.10">
    <property type="entry name" value="Biosynthetic peptidoglycan transglycosylase-like"/>
    <property type="match status" value="1"/>
</dbReference>
<dbReference type="AlphaFoldDB" id="A0A502FC96"/>
<dbReference type="GO" id="GO:0009252">
    <property type="term" value="P:peptidoglycan biosynthetic process"/>
    <property type="evidence" value="ECO:0007669"/>
    <property type="project" value="UniProtKB-UniPathway"/>
</dbReference>
<proteinExistence type="inferred from homology"/>
<comment type="caution">
    <text evidence="15">The sequence shown here is derived from an EMBL/GenBank/DDBJ whole genome shotgun (WGS) entry which is preliminary data.</text>
</comment>
<accession>A0A502FC96</accession>
<evidence type="ECO:0000313" key="15">
    <source>
        <dbReference type="EMBL" id="TPG46931.1"/>
    </source>
</evidence>
<dbReference type="Pfam" id="PF00905">
    <property type="entry name" value="Transpeptidase"/>
    <property type="match status" value="1"/>
</dbReference>
<evidence type="ECO:0000259" key="14">
    <source>
        <dbReference type="Pfam" id="PF06832"/>
    </source>
</evidence>
<dbReference type="GO" id="GO:0006508">
    <property type="term" value="P:proteolysis"/>
    <property type="evidence" value="ECO:0007669"/>
    <property type="project" value="UniProtKB-KW"/>
</dbReference>
<comment type="catalytic activity">
    <reaction evidence="11">
        <text>[GlcNAc-(1-&gt;4)-Mur2Ac(oyl-L-Ala-gamma-D-Glu-L-Lys-D-Ala-D-Ala)](n)-di-trans,octa-cis-undecaprenyl diphosphate + beta-D-GlcNAc-(1-&gt;4)-Mur2Ac(oyl-L-Ala-gamma-D-Glu-L-Lys-D-Ala-D-Ala)-di-trans,octa-cis-undecaprenyl diphosphate = [GlcNAc-(1-&gt;4)-Mur2Ac(oyl-L-Ala-gamma-D-Glu-L-Lys-D-Ala-D-Ala)](n+1)-di-trans,octa-cis-undecaprenyl diphosphate + di-trans,octa-cis-undecaprenyl diphosphate + H(+)</text>
        <dbReference type="Rhea" id="RHEA:23708"/>
        <dbReference type="Rhea" id="RHEA-COMP:9602"/>
        <dbReference type="Rhea" id="RHEA-COMP:9603"/>
        <dbReference type="ChEBI" id="CHEBI:15378"/>
        <dbReference type="ChEBI" id="CHEBI:58405"/>
        <dbReference type="ChEBI" id="CHEBI:60033"/>
        <dbReference type="ChEBI" id="CHEBI:78435"/>
        <dbReference type="EC" id="2.4.99.28"/>
    </reaction>
</comment>
<reference evidence="15 16" key="1">
    <citation type="journal article" date="2019" name="Environ. Microbiol.">
        <title>Species interactions and distinct microbial communities in high Arctic permafrost affected cryosols are associated with the CH4 and CO2 gas fluxes.</title>
        <authorList>
            <person name="Altshuler I."/>
            <person name="Hamel J."/>
            <person name="Turney S."/>
            <person name="Magnuson E."/>
            <person name="Levesque R."/>
            <person name="Greer C."/>
            <person name="Whyte L.G."/>
        </authorList>
    </citation>
    <scope>NUCLEOTIDE SEQUENCE [LARGE SCALE GENOMIC DNA]</scope>
    <source>
        <strain evidence="15 16">S9.3B</strain>
    </source>
</reference>
<dbReference type="InterPro" id="IPR009647">
    <property type="entry name" value="PBP_C"/>
</dbReference>
<dbReference type="InterPro" id="IPR001460">
    <property type="entry name" value="PCN-bd_Tpept"/>
</dbReference>
<comment type="similarity">
    <text evidence="3">In the N-terminal section; belongs to the glycosyltransferase 51 family.</text>
</comment>
<evidence type="ECO:0000256" key="1">
    <source>
        <dbReference type="ARBA" id="ARBA00004752"/>
    </source>
</evidence>
<dbReference type="EC" id="2.4.99.28" evidence="10"/>
<keyword evidence="6" id="KW-0328">Glycosyltransferase</keyword>
<keyword evidence="5" id="KW-0645">Protease</keyword>
<dbReference type="InterPro" id="IPR001264">
    <property type="entry name" value="Glyco_trans_51"/>
</dbReference>
<dbReference type="EMBL" id="RCZP01000038">
    <property type="protein sequence ID" value="TPG46931.1"/>
    <property type="molecule type" value="Genomic_DNA"/>
</dbReference>
<dbReference type="RefSeq" id="WP_140886329.1">
    <property type="nucleotide sequence ID" value="NZ_RCZP01000038.1"/>
</dbReference>
<keyword evidence="7" id="KW-0808">Transferase</keyword>
<feature type="domain" description="Penicillin-binding C-terminal" evidence="14">
    <location>
        <begin position="595"/>
        <end position="668"/>
    </location>
</feature>
<dbReference type="InterPro" id="IPR011815">
    <property type="entry name" value="PBP_1c"/>
</dbReference>
<dbReference type="InterPro" id="IPR036950">
    <property type="entry name" value="PBP_transglycosylase"/>
</dbReference>
<organism evidence="15 16">
    <name type="scientific">Muricoccus nepalensis</name>
    <dbReference type="NCBI Taxonomy" id="1854500"/>
    <lineage>
        <taxon>Bacteria</taxon>
        <taxon>Pseudomonadati</taxon>
        <taxon>Pseudomonadota</taxon>
        <taxon>Alphaproteobacteria</taxon>
        <taxon>Acetobacterales</taxon>
        <taxon>Roseomonadaceae</taxon>
        <taxon>Muricoccus</taxon>
    </lineage>
</organism>
<dbReference type="SUPFAM" id="SSF53955">
    <property type="entry name" value="Lysozyme-like"/>
    <property type="match status" value="1"/>
</dbReference>
<evidence type="ECO:0000256" key="11">
    <source>
        <dbReference type="ARBA" id="ARBA00049902"/>
    </source>
</evidence>
<evidence type="ECO:0000256" key="5">
    <source>
        <dbReference type="ARBA" id="ARBA00022670"/>
    </source>
</evidence>
<evidence type="ECO:0000256" key="6">
    <source>
        <dbReference type="ARBA" id="ARBA00022676"/>
    </source>
</evidence>
<dbReference type="Pfam" id="PF00912">
    <property type="entry name" value="Transgly"/>
    <property type="match status" value="1"/>
</dbReference>
<evidence type="ECO:0000256" key="7">
    <source>
        <dbReference type="ARBA" id="ARBA00022679"/>
    </source>
</evidence>
<evidence type="ECO:0000256" key="8">
    <source>
        <dbReference type="ARBA" id="ARBA00022801"/>
    </source>
</evidence>
<gene>
    <name evidence="15" type="primary">pbpC</name>
    <name evidence="15" type="ORF">EAH89_24335</name>
</gene>
<dbReference type="Pfam" id="PF06832">
    <property type="entry name" value="BiPBP_C"/>
    <property type="match status" value="1"/>
</dbReference>
<dbReference type="InterPro" id="IPR050396">
    <property type="entry name" value="Glycosyltr_51/Transpeptidase"/>
</dbReference>
<evidence type="ECO:0000256" key="3">
    <source>
        <dbReference type="ARBA" id="ARBA00007739"/>
    </source>
</evidence>
<evidence type="ECO:0000256" key="9">
    <source>
        <dbReference type="ARBA" id="ARBA00023268"/>
    </source>
</evidence>
<evidence type="ECO:0000256" key="2">
    <source>
        <dbReference type="ARBA" id="ARBA00007090"/>
    </source>
</evidence>
<dbReference type="SUPFAM" id="SSF56601">
    <property type="entry name" value="beta-lactamase/transpeptidase-like"/>
    <property type="match status" value="1"/>
</dbReference>
<evidence type="ECO:0000313" key="16">
    <source>
        <dbReference type="Proteomes" id="UP000317078"/>
    </source>
</evidence>
<feature type="domain" description="Penicillin-binding protein transpeptidase" evidence="12">
    <location>
        <begin position="316"/>
        <end position="434"/>
    </location>
</feature>
<evidence type="ECO:0000256" key="4">
    <source>
        <dbReference type="ARBA" id="ARBA00022645"/>
    </source>
</evidence>
<evidence type="ECO:0000259" key="13">
    <source>
        <dbReference type="Pfam" id="PF00912"/>
    </source>
</evidence>